<feature type="repeat" description="WD" evidence="9">
    <location>
        <begin position="325"/>
        <end position="359"/>
    </location>
</feature>
<dbReference type="OrthoDB" id="10257301at2759"/>
<feature type="region of interest" description="Disordered" evidence="10">
    <location>
        <begin position="1"/>
        <end position="71"/>
    </location>
</feature>
<evidence type="ECO:0000256" key="1">
    <source>
        <dbReference type="ARBA" id="ARBA00004123"/>
    </source>
</evidence>
<feature type="repeat" description="WD" evidence="9">
    <location>
        <begin position="586"/>
        <end position="619"/>
    </location>
</feature>
<evidence type="ECO:0000256" key="8">
    <source>
        <dbReference type="ARBA" id="ARBA00068146"/>
    </source>
</evidence>
<dbReference type="GO" id="GO:0071013">
    <property type="term" value="C:catalytic step 2 spliceosome"/>
    <property type="evidence" value="ECO:0007669"/>
    <property type="project" value="InterPro"/>
</dbReference>
<keyword evidence="5" id="KW-0677">Repeat</keyword>
<keyword evidence="4" id="KW-0747">Spliceosome</keyword>
<dbReference type="PROSITE" id="PS50082">
    <property type="entry name" value="WD_REPEATS_2"/>
    <property type="match status" value="4"/>
</dbReference>
<keyword evidence="6" id="KW-0508">mRNA splicing</keyword>
<evidence type="ECO:0000256" key="6">
    <source>
        <dbReference type="ARBA" id="ARBA00023187"/>
    </source>
</evidence>
<dbReference type="Pfam" id="PF00400">
    <property type="entry name" value="WD40"/>
    <property type="match status" value="5"/>
</dbReference>
<dbReference type="PROSITE" id="PS50294">
    <property type="entry name" value="WD_REPEATS_REGION"/>
    <property type="match status" value="4"/>
</dbReference>
<evidence type="ECO:0000313" key="12">
    <source>
        <dbReference type="Proteomes" id="UP000009131"/>
    </source>
</evidence>
<dbReference type="InterPro" id="IPR020472">
    <property type="entry name" value="WD40_PAC1"/>
</dbReference>
<keyword evidence="3" id="KW-0507">mRNA processing</keyword>
<dbReference type="PROSITE" id="PS00678">
    <property type="entry name" value="WD_REPEATS_1"/>
    <property type="match status" value="1"/>
</dbReference>
<proteinExistence type="predicted"/>
<evidence type="ECO:0000256" key="10">
    <source>
        <dbReference type="SAM" id="MobiDB-lite"/>
    </source>
</evidence>
<dbReference type="FunCoup" id="G7E915">
    <property type="interactions" value="499"/>
</dbReference>
<dbReference type="InterPro" id="IPR001680">
    <property type="entry name" value="WD40_rpt"/>
</dbReference>
<keyword evidence="7" id="KW-0539">Nucleus</keyword>
<evidence type="ECO:0000256" key="5">
    <source>
        <dbReference type="ARBA" id="ARBA00022737"/>
    </source>
</evidence>
<dbReference type="eggNOG" id="KOG0282">
    <property type="taxonomic scope" value="Eukaryota"/>
</dbReference>
<reference evidence="11 12" key="1">
    <citation type="journal article" date="2011" name="J. Gen. Appl. Microbiol.">
        <title>Draft genome sequencing of the enigmatic basidiomycete Mixia osmundae.</title>
        <authorList>
            <person name="Nishida H."/>
            <person name="Nagatsuka Y."/>
            <person name="Sugiyama J."/>
        </authorList>
    </citation>
    <scope>NUCLEOTIDE SEQUENCE [LARGE SCALE GENOMIC DNA]</scope>
    <source>
        <strain evidence="12">CBS 9802 / IAM 14324 / JCM 22182 / KY 12970</strain>
    </source>
</reference>
<feature type="repeat" description="WD" evidence="9">
    <location>
        <begin position="369"/>
        <end position="410"/>
    </location>
</feature>
<dbReference type="CDD" id="cd00200">
    <property type="entry name" value="WD40"/>
    <property type="match status" value="1"/>
</dbReference>
<dbReference type="RefSeq" id="XP_014568846.1">
    <property type="nucleotide sequence ID" value="XM_014713360.1"/>
</dbReference>
<evidence type="ECO:0000313" key="11">
    <source>
        <dbReference type="EMBL" id="GAA99633.1"/>
    </source>
</evidence>
<dbReference type="PANTHER" id="PTHR43979">
    <property type="entry name" value="PRE-MRNA-PROCESSING FACTOR 17"/>
    <property type="match status" value="1"/>
</dbReference>
<accession>G7E915</accession>
<dbReference type="AlphaFoldDB" id="G7E915"/>
<dbReference type="Proteomes" id="UP000009131">
    <property type="component" value="Unassembled WGS sequence"/>
</dbReference>
<organism evidence="11 12">
    <name type="scientific">Mixia osmundae (strain CBS 9802 / IAM 14324 / JCM 22182 / KY 12970)</name>
    <dbReference type="NCBI Taxonomy" id="764103"/>
    <lineage>
        <taxon>Eukaryota</taxon>
        <taxon>Fungi</taxon>
        <taxon>Dikarya</taxon>
        <taxon>Basidiomycota</taxon>
        <taxon>Pucciniomycotina</taxon>
        <taxon>Mixiomycetes</taxon>
        <taxon>Mixiales</taxon>
        <taxon>Mixiaceae</taxon>
        <taxon>Mixia</taxon>
    </lineage>
</organism>
<sequence length="619" mass="69424">MAGLVEYADSDEEASAKTASRPQDRPVAASTIQPAAGDDSDEEEDANPLAFTGTDAPRRPQPTASVRRLGSSKISAAPDVLDQDIMTAGSTSLVTRPTDNQMNINLTYQDMLAPVAGPLPIGGEKSFDRMNMLTGHVEQQAMSDLDFKVQERAYQSLGYARNPSELNSAQQPFVGDLIAAQNVKDVSFDTFRPSAAMRQEMKKKRKNKGVLGEFDPEGEEIAEEDRVEYVGPWAAYREERLDIPAGPDEEEYESSARRGDKRAILERSAREVGFGEEKSVFHGAAMRDYQGRTYMATPRDIDTDLEPSEPGTQQCYIPKSCIHTWSGHTKGVSCIRLFPKTGHLILSGSMDSRVKLWDVYHEGKCLRTFMGHGKAVRDVAFNNDGTRFLSAGYDRQIKLWDTETGQCLQAFTNTKIPYVVKFNPDPAQQNVFLAGMSDKKIIQYDLTSEKITQEYDQHLGPVNTITWVDENRRFVTTSDDKTIRAWDYDIPVVIKYIAEPSMHSMPAVTLHPDKKYMAMQSLDNQILVWTTEFKQNRKKRFAGHITGGYACEIAFSPDGKWLSSGDGSGNLHFWDWKTCKKMPQRIKAHNHVVISHAWLPHETSKVVTGSWDGNIKLWD</sequence>
<protein>
    <recommendedName>
        <fullName evidence="8">Pre-mRNA-processing factor 17</fullName>
    </recommendedName>
</protein>
<dbReference type="Gene3D" id="2.130.10.10">
    <property type="entry name" value="YVTN repeat-like/Quinoprotein amine dehydrogenase"/>
    <property type="match status" value="1"/>
</dbReference>
<comment type="subcellular location">
    <subcellularLocation>
        <location evidence="1">Nucleus</location>
    </subcellularLocation>
</comment>
<dbReference type="HOGENOM" id="CLU_022571_2_1_1"/>
<dbReference type="STRING" id="764103.G7E915"/>
<comment type="caution">
    <text evidence="11">The sequence shown here is derived from an EMBL/GenBank/DDBJ whole genome shotgun (WGS) entry which is preliminary data.</text>
</comment>
<evidence type="ECO:0000256" key="7">
    <source>
        <dbReference type="ARBA" id="ARBA00023242"/>
    </source>
</evidence>
<dbReference type="FunFam" id="2.130.10.10:FF:000034">
    <property type="entry name" value="Pre-mRNA-processing factor 17, putative"/>
    <property type="match status" value="1"/>
</dbReference>
<dbReference type="InterPro" id="IPR032847">
    <property type="entry name" value="PRPF17"/>
</dbReference>
<evidence type="ECO:0000256" key="3">
    <source>
        <dbReference type="ARBA" id="ARBA00022664"/>
    </source>
</evidence>
<dbReference type="SMART" id="SM00320">
    <property type="entry name" value="WD40"/>
    <property type="match status" value="7"/>
</dbReference>
<dbReference type="PANTHER" id="PTHR43979:SF1">
    <property type="entry name" value="PRE-MRNA-PROCESSING FACTOR 17"/>
    <property type="match status" value="1"/>
</dbReference>
<reference evidence="11 12" key="2">
    <citation type="journal article" date="2012" name="Open Biol.">
        <title>Characteristics of nucleosomes and linker DNA regions on the genome of the basidiomycete Mixia osmundae revealed by mono- and dinucleosome mapping.</title>
        <authorList>
            <person name="Nishida H."/>
            <person name="Kondo S."/>
            <person name="Matsumoto T."/>
            <person name="Suzuki Y."/>
            <person name="Yoshikawa H."/>
            <person name="Taylor T.D."/>
            <person name="Sugiyama J."/>
        </authorList>
    </citation>
    <scope>NUCLEOTIDE SEQUENCE [LARGE SCALE GENOMIC DNA]</scope>
    <source>
        <strain evidence="12">CBS 9802 / IAM 14324 / JCM 22182 / KY 12970</strain>
    </source>
</reference>
<dbReference type="EMBL" id="BABT02000220">
    <property type="protein sequence ID" value="GAA99633.1"/>
    <property type="molecule type" value="Genomic_DNA"/>
</dbReference>
<evidence type="ECO:0000256" key="2">
    <source>
        <dbReference type="ARBA" id="ARBA00022574"/>
    </source>
</evidence>
<name>G7E915_MIXOS</name>
<dbReference type="SUPFAM" id="SSF50978">
    <property type="entry name" value="WD40 repeat-like"/>
    <property type="match status" value="1"/>
</dbReference>
<dbReference type="GO" id="GO:0000398">
    <property type="term" value="P:mRNA splicing, via spliceosome"/>
    <property type="evidence" value="ECO:0007669"/>
    <property type="project" value="InterPro"/>
</dbReference>
<dbReference type="InterPro" id="IPR015943">
    <property type="entry name" value="WD40/YVTN_repeat-like_dom_sf"/>
</dbReference>
<dbReference type="InterPro" id="IPR036322">
    <property type="entry name" value="WD40_repeat_dom_sf"/>
</dbReference>
<keyword evidence="2 9" id="KW-0853">WD repeat</keyword>
<gene>
    <name evidence="11" type="primary">Mo06334</name>
    <name evidence="11" type="ORF">E5Q_06334</name>
</gene>
<evidence type="ECO:0000256" key="4">
    <source>
        <dbReference type="ARBA" id="ARBA00022728"/>
    </source>
</evidence>
<keyword evidence="12" id="KW-1185">Reference proteome</keyword>
<dbReference type="GO" id="GO:0003729">
    <property type="term" value="F:mRNA binding"/>
    <property type="evidence" value="ECO:0007669"/>
    <property type="project" value="TreeGrafter"/>
</dbReference>
<dbReference type="PRINTS" id="PR00320">
    <property type="entry name" value="GPROTEINBRPT"/>
</dbReference>
<feature type="repeat" description="WD" evidence="9">
    <location>
        <begin position="455"/>
        <end position="487"/>
    </location>
</feature>
<dbReference type="InParanoid" id="G7E915"/>
<dbReference type="InterPro" id="IPR019775">
    <property type="entry name" value="WD40_repeat_CS"/>
</dbReference>
<evidence type="ECO:0000256" key="9">
    <source>
        <dbReference type="PROSITE-ProRule" id="PRU00221"/>
    </source>
</evidence>
<dbReference type="OMA" id="VQVYDHH"/>